<reference evidence="1 2" key="1">
    <citation type="submission" date="2009-01" db="EMBL/GenBank/DDBJ databases">
        <authorList>
            <person name="Qin X."/>
            <person name="Bachman B."/>
            <person name="Battles P."/>
            <person name="Bell A."/>
            <person name="Bess C."/>
            <person name="Bickham C."/>
            <person name="Chaboub L."/>
            <person name="Chen D."/>
            <person name="Coyle M."/>
            <person name="Deiros D.R."/>
            <person name="Dinh H."/>
            <person name="Forbes L."/>
            <person name="Fowler G."/>
            <person name="Francisco L."/>
            <person name="Fu Q."/>
            <person name="Gubbala S."/>
            <person name="Hale W."/>
            <person name="Han Y."/>
            <person name="Hemphill L."/>
            <person name="Highlander S.K."/>
            <person name="Hirani K."/>
            <person name="Hogues M."/>
            <person name="Jackson L."/>
            <person name="Jakkamsetti A."/>
            <person name="Javaid M."/>
            <person name="Jiang H."/>
            <person name="Korchina V."/>
            <person name="Kovar C."/>
            <person name="Lara F."/>
            <person name="Lee S."/>
            <person name="Mata R."/>
            <person name="Mathew T."/>
            <person name="Moen C."/>
            <person name="Morales K."/>
            <person name="Munidasa M."/>
            <person name="Nazareth L."/>
            <person name="Ngo R."/>
            <person name="Nguyen L."/>
            <person name="Okwuonu G."/>
            <person name="Ongeri F."/>
            <person name="Patil S."/>
            <person name="Petrosino J."/>
            <person name="Pham C."/>
            <person name="Pham P."/>
            <person name="Pu L.-L."/>
            <person name="Puazo M."/>
            <person name="Raj R."/>
            <person name="Reid J."/>
            <person name="Rouhana J."/>
            <person name="Saada N."/>
            <person name="Shang Y."/>
            <person name="Simmons D."/>
            <person name="Thornton R."/>
            <person name="Warren J."/>
            <person name="Weissenberger G."/>
            <person name="Zhang J."/>
            <person name="Zhang L."/>
            <person name="Zhou C."/>
            <person name="Zhu D."/>
            <person name="Muzny D."/>
            <person name="Worley K."/>
            <person name="Gibbs R."/>
        </authorList>
    </citation>
    <scope>NUCLEOTIDE SEQUENCE [LARGE SCALE GENOMIC DNA]</scope>
    <source>
        <strain evidence="1 2">ATCC 51866</strain>
    </source>
</reference>
<evidence type="ECO:0000313" key="2">
    <source>
        <dbReference type="Proteomes" id="UP000006237"/>
    </source>
</evidence>
<comment type="caution">
    <text evidence="1">The sequence shown here is derived from an EMBL/GenBank/DDBJ whole genome shotgun (WGS) entry which is preliminary data.</text>
</comment>
<organism evidence="1 2">
    <name type="scientific">Corynebacterium glucuronolyticum ATCC 51866</name>
    <dbReference type="NCBI Taxonomy" id="548478"/>
    <lineage>
        <taxon>Bacteria</taxon>
        <taxon>Bacillati</taxon>
        <taxon>Actinomycetota</taxon>
        <taxon>Actinomycetes</taxon>
        <taxon>Mycobacteriales</taxon>
        <taxon>Corynebacteriaceae</taxon>
        <taxon>Corynebacterium</taxon>
    </lineage>
</organism>
<keyword evidence="2" id="KW-1185">Reference proteome</keyword>
<proteinExistence type="predicted"/>
<evidence type="ECO:0000313" key="1">
    <source>
        <dbReference type="EMBL" id="EEI62298.1"/>
    </source>
</evidence>
<protein>
    <submittedName>
        <fullName evidence="1">Uncharacterized protein</fullName>
    </submittedName>
</protein>
<sequence length="102" mass="11397">MKAEATRRGVFTIADVDKLSDEDVASWFVDGRRSVSEEFVTPDFAAICRARSFVSKPSLKSLWLTYCSQPVAEGKRLYGFDRFRELVNEYVLASGSGCCDSP</sequence>
<accession>A0ABM9XME8</accession>
<dbReference type="EMBL" id="ACHF01000115">
    <property type="protein sequence ID" value="EEI62298.1"/>
    <property type="molecule type" value="Genomic_DNA"/>
</dbReference>
<gene>
    <name evidence="1" type="ORF">HMPREF0293_2212</name>
</gene>
<name>A0ABM9XME8_9CORY</name>
<dbReference type="Proteomes" id="UP000006237">
    <property type="component" value="Unassembled WGS sequence"/>
</dbReference>